<dbReference type="PROSITE" id="PS51192">
    <property type="entry name" value="HELICASE_ATP_BIND_1"/>
    <property type="match status" value="1"/>
</dbReference>
<evidence type="ECO:0000259" key="6">
    <source>
        <dbReference type="PROSITE" id="PS51192"/>
    </source>
</evidence>
<dbReference type="FunFam" id="3.40.50.300:FF:000102">
    <property type="entry name" value="RNA helicase, activating signal cointegrator 1"/>
    <property type="match status" value="1"/>
</dbReference>
<dbReference type="Pfam" id="PF23445">
    <property type="entry name" value="WHD_SNRNP200"/>
    <property type="match status" value="1"/>
</dbReference>
<dbReference type="GO" id="GO:0005634">
    <property type="term" value="C:nucleus"/>
    <property type="evidence" value="ECO:0007669"/>
    <property type="project" value="TreeGrafter"/>
</dbReference>
<dbReference type="SUPFAM" id="SSF81296">
    <property type="entry name" value="E set domains"/>
    <property type="match status" value="1"/>
</dbReference>
<dbReference type="InterPro" id="IPR057842">
    <property type="entry name" value="WH_MER3"/>
</dbReference>
<dbReference type="InterPro" id="IPR036390">
    <property type="entry name" value="WH_DNA-bd_sf"/>
</dbReference>
<dbReference type="InterPro" id="IPR004179">
    <property type="entry name" value="Sec63-dom"/>
</dbReference>
<dbReference type="EMBL" id="PUHQ01000009">
    <property type="protein sequence ID" value="KAG0665427.1"/>
    <property type="molecule type" value="Genomic_DNA"/>
</dbReference>
<dbReference type="InterPro" id="IPR001650">
    <property type="entry name" value="Helicase_C-like"/>
</dbReference>
<evidence type="ECO:0000256" key="5">
    <source>
        <dbReference type="SAM" id="MobiDB-lite"/>
    </source>
</evidence>
<dbReference type="GO" id="GO:0005524">
    <property type="term" value="F:ATP binding"/>
    <property type="evidence" value="ECO:0007669"/>
    <property type="project" value="UniProtKB-KW"/>
</dbReference>
<dbReference type="SMART" id="SM00973">
    <property type="entry name" value="Sec63"/>
    <property type="match status" value="1"/>
</dbReference>
<feature type="domain" description="Helicase ATP-binding" evidence="6">
    <location>
        <begin position="317"/>
        <end position="511"/>
    </location>
</feature>
<dbReference type="SMART" id="SM00490">
    <property type="entry name" value="HELICc"/>
    <property type="match status" value="1"/>
</dbReference>
<dbReference type="GO" id="GO:0004386">
    <property type="term" value="F:helicase activity"/>
    <property type="evidence" value="ECO:0007669"/>
    <property type="project" value="UniProtKB-KW"/>
</dbReference>
<protein>
    <recommendedName>
        <fullName evidence="10">Sec63-domain-containing protein</fullName>
    </recommendedName>
</protein>
<evidence type="ECO:0000313" key="9">
    <source>
        <dbReference type="Proteomes" id="UP000777482"/>
    </source>
</evidence>
<keyword evidence="4" id="KW-0067">ATP-binding</keyword>
<evidence type="ECO:0000313" key="8">
    <source>
        <dbReference type="EMBL" id="KAG0665427.1"/>
    </source>
</evidence>
<dbReference type="SUPFAM" id="SSF52540">
    <property type="entry name" value="P-loop containing nucleoside triphosphate hydrolases"/>
    <property type="match status" value="4"/>
</dbReference>
<dbReference type="SUPFAM" id="SSF158702">
    <property type="entry name" value="Sec63 N-terminal domain-like"/>
    <property type="match status" value="1"/>
</dbReference>
<evidence type="ECO:0000256" key="4">
    <source>
        <dbReference type="ARBA" id="ARBA00022840"/>
    </source>
</evidence>
<evidence type="ECO:0000256" key="1">
    <source>
        <dbReference type="ARBA" id="ARBA00022741"/>
    </source>
</evidence>
<gene>
    <name evidence="8" type="ORF">C6P46_006874</name>
</gene>
<dbReference type="FunFam" id="1.10.3380.10:FF:000001">
    <property type="entry name" value="U5 small nuclear ribonucleoprotein helicase"/>
    <property type="match status" value="1"/>
</dbReference>
<feature type="domain" description="Helicase C-terminal" evidence="7">
    <location>
        <begin position="547"/>
        <end position="749"/>
    </location>
</feature>
<dbReference type="InterPro" id="IPR027417">
    <property type="entry name" value="P-loop_NTPase"/>
</dbReference>
<dbReference type="Pfam" id="PF00271">
    <property type="entry name" value="Helicase_C"/>
    <property type="match status" value="1"/>
</dbReference>
<evidence type="ECO:0008006" key="10">
    <source>
        <dbReference type="Google" id="ProtNLM"/>
    </source>
</evidence>
<dbReference type="SMART" id="SM00487">
    <property type="entry name" value="DEXDc"/>
    <property type="match status" value="1"/>
</dbReference>
<dbReference type="Gene3D" id="1.10.3380.10">
    <property type="entry name" value="Sec63 N-terminal domain-like domain"/>
    <property type="match status" value="1"/>
</dbReference>
<feature type="compositionally biased region" description="Acidic residues" evidence="5">
    <location>
        <begin position="221"/>
        <end position="230"/>
    </location>
</feature>
<feature type="compositionally biased region" description="Basic residues" evidence="5">
    <location>
        <begin position="204"/>
        <end position="216"/>
    </location>
</feature>
<evidence type="ECO:0000259" key="7">
    <source>
        <dbReference type="PROSITE" id="PS51194"/>
    </source>
</evidence>
<dbReference type="Proteomes" id="UP000777482">
    <property type="component" value="Unassembled WGS sequence"/>
</dbReference>
<dbReference type="InterPro" id="IPR011545">
    <property type="entry name" value="DEAD/DEAH_box_helicase_dom"/>
</dbReference>
<feature type="compositionally biased region" description="Polar residues" evidence="5">
    <location>
        <begin position="7"/>
        <end position="20"/>
    </location>
</feature>
<dbReference type="PANTHER" id="PTHR47961">
    <property type="entry name" value="DNA POLYMERASE THETA, PUTATIVE (AFU_ORTHOLOGUE AFUA_1G05260)-RELATED"/>
    <property type="match status" value="1"/>
</dbReference>
<dbReference type="InterPro" id="IPR036388">
    <property type="entry name" value="WH-like_DNA-bd_sf"/>
</dbReference>
<keyword evidence="2" id="KW-0378">Hydrolase</keyword>
<dbReference type="InterPro" id="IPR014756">
    <property type="entry name" value="Ig_E-set"/>
</dbReference>
<feature type="region of interest" description="Disordered" evidence="5">
    <location>
        <begin position="1"/>
        <end position="28"/>
    </location>
</feature>
<feature type="region of interest" description="Disordered" evidence="5">
    <location>
        <begin position="204"/>
        <end position="235"/>
    </location>
</feature>
<accession>A0A9P6W6T2</accession>
<dbReference type="InterPro" id="IPR014001">
    <property type="entry name" value="Helicase_ATP-bd"/>
</dbReference>
<dbReference type="PROSITE" id="PS51194">
    <property type="entry name" value="HELICASE_CTER"/>
    <property type="match status" value="1"/>
</dbReference>
<organism evidence="8 9">
    <name type="scientific">Rhodotorula mucilaginosa</name>
    <name type="common">Yeast</name>
    <name type="synonym">Rhodotorula rubra</name>
    <dbReference type="NCBI Taxonomy" id="5537"/>
    <lineage>
        <taxon>Eukaryota</taxon>
        <taxon>Fungi</taxon>
        <taxon>Dikarya</taxon>
        <taxon>Basidiomycota</taxon>
        <taxon>Pucciniomycotina</taxon>
        <taxon>Microbotryomycetes</taxon>
        <taxon>Sporidiobolales</taxon>
        <taxon>Sporidiobolaceae</taxon>
        <taxon>Rhodotorula</taxon>
    </lineage>
</organism>
<keyword evidence="1" id="KW-0547">Nucleotide-binding</keyword>
<comment type="caution">
    <text evidence="8">The sequence shown here is derived from an EMBL/GenBank/DDBJ whole genome shotgun (WGS) entry which is preliminary data.</text>
</comment>
<name>A0A9P6W6T2_RHOMI</name>
<evidence type="ECO:0000256" key="2">
    <source>
        <dbReference type="ARBA" id="ARBA00022801"/>
    </source>
</evidence>
<dbReference type="InterPro" id="IPR035892">
    <property type="entry name" value="C2_domain_sf"/>
</dbReference>
<proteinExistence type="predicted"/>
<dbReference type="SUPFAM" id="SSF46785">
    <property type="entry name" value="Winged helix' DNA-binding domain"/>
    <property type="match status" value="1"/>
</dbReference>
<dbReference type="CDD" id="cd18795">
    <property type="entry name" value="SF2_C_Ski2"/>
    <property type="match status" value="1"/>
</dbReference>
<reference evidence="8 9" key="1">
    <citation type="submission" date="2020-11" db="EMBL/GenBank/DDBJ databases">
        <title>Kefir isolates.</title>
        <authorList>
            <person name="Marcisauskas S."/>
            <person name="Kim Y."/>
            <person name="Blasche S."/>
        </authorList>
    </citation>
    <scope>NUCLEOTIDE SEQUENCE [LARGE SCALE GENOMIC DNA]</scope>
    <source>
        <strain evidence="8 9">KR</strain>
    </source>
</reference>
<keyword evidence="3" id="KW-0347">Helicase</keyword>
<keyword evidence="9" id="KW-1185">Reference proteome</keyword>
<evidence type="ECO:0000256" key="3">
    <source>
        <dbReference type="ARBA" id="ARBA00022806"/>
    </source>
</evidence>
<dbReference type="GO" id="GO:0003676">
    <property type="term" value="F:nucleic acid binding"/>
    <property type="evidence" value="ECO:0007669"/>
    <property type="project" value="InterPro"/>
</dbReference>
<dbReference type="FunFam" id="1.10.10.10:FF:000024">
    <property type="entry name" value="U5 small nuclear ribonucleoprotein helicase"/>
    <property type="match status" value="1"/>
</dbReference>
<dbReference type="Gene3D" id="3.40.50.300">
    <property type="entry name" value="P-loop containing nucleotide triphosphate hydrolases"/>
    <property type="match status" value="4"/>
</dbReference>
<dbReference type="Gene3D" id="2.60.40.150">
    <property type="entry name" value="C2 domain"/>
    <property type="match status" value="1"/>
</dbReference>
<sequence length="1726" mass="189450">MAEPPQDSISQFLSQLHAATSSSSSANETLQAALAQVQAVLPPNTPLSIAQAPRPPPDFDQDPLPSLLAGSTSTLKTAADGQRQEGAGHQDATGWLQSVLHEDYRVAHALEVLKSSRSDAEIQDDLLDVFGFDAIEDMAEAVRRRAEFQQARAPASHAENGFSVTNGHHRENAAPSQLSAHARDYTPGSQLTFASAEEIQAAKAAKKAMRRDKGKGRANGDMDDEPDPDLGEAPQYPNVYLASKSAGTSIGGQRLLLPLGTTKETKELYEEVTIPAPKAVPFRFDEKLRPISEMDPWGRRTFHAYKTLNRLQSIVYPVAYTSNENMLVCAPTGAGKTDVALLTILRCLSTLVSSPLTSMSEAPKLPPPASFKIVYVAPLKALAAEVTLKFAKRLSWAGIKVRELTGDMKLTKKEVDETAIIVTTPEKWDVVTRRGAGSSDSEVAEKVKLLIIDEVHLLHEDRGAVIESIVARTLRQVESSQSLIRIVGLSATLPNYVDVADFLGVNRYTGLFFFDSSFRPVPLEQHFLGVKGKPGSPQSRTNLDNAAFDKVAELVKAGHQCMVFVHARKDTVKTAQMLREKAIEEGILDLIDPAAAEDTNGKLQGFKRDLGASRNREMKDLANSGFGIHHAGMLRSDRNISERMFEANVTKVLCCTATLAWGVNLPAYAVVIKGTQVYDSGKSAFVDLSILDVLQIFGRAGRPQYEDQGVGYICTTYDKVDHYVSAITQQHPIESKFTAGLVDSLNAEISLGTVTNTDEGVRWLGYSYLFVRMRKNPLVYGMTAAEVEQDPLLGSKRLALINNAAKRLVETQMVKFDQDLGAFTPTDLGRIAAKYYIRNDSIEIFNKLFRPRMSEADVLALIAASVEFGQIQVRENEVEELKKLMETSCPCQVKGGTDSSSGKVNVLLQSYISKAYIEDFALVSDTGYVSQNAGRIVRALLDIALAKRWAPVSLVLLNMSKSIERRMWAFAHPLAQFDLPADLLYNVERWADDVPIEEIALMSDADFGALVHQNERLGGFATRAARSLPTLEIYPTLQPLAHDLLRVRLEVRKAFEWSEKHHGTLEAFWVWIEDEDNLAVLQLARVLIRSHTNSVNLQFTIPVTSTPKSLTVRAVSDRWIGAESEQSIDLTDLVLPPPPMPHLPLLDLPLLSKHDAFSQRPDLAELYTRESPTFDPMQTQAFHSVFHTSSNLLLTASVTVELLSRAEDFERHKATGGPQILVTSPHALLRWLESETEGVRDLDLLVFDGLEALDAHYELAISRLRFLHPDVRVVGSSAALSDASSLADYLGVHENGIYSFSPATRTTSVEATLQAFSTPHSFALLRQMVKPCYDAARTASGSTIVFVPSRSQCRATAGDLVTQSASDLEDSFVAEDALDLVAANADSISDDDLAEALTHGIGVFHEGLPPNQQRIALELFAAGIIRVLVVSREACWTLPVRASLVVVMSAQYVTARTASDGPGDREVVDYAMPDLLRMQSLAEPSPAAPSASFLVLCQKDQVDLYQKFLQQGIVVESSLPTGGVLPQFILHDIAATRVRTRQHVVDALSWTYVARRLAVNPSYYVPDLGPPGALSAGLQLDELLSRLADFSLSELESRCAILPTGQTDILLSALGQFYHEANLSFDEVGRLQTLGLDDLMRATKPLGNGAVPDEEPSAEDLDVEAFYKRLPRAIRNDIGERAALSKDDWSRRVLLAAFRAGRIPRSSDRLQAQQVELLRRVVRSRV</sequence>
<feature type="region of interest" description="Disordered" evidence="5">
    <location>
        <begin position="45"/>
        <end position="94"/>
    </location>
</feature>
<dbReference type="GO" id="GO:0016787">
    <property type="term" value="F:hydrolase activity"/>
    <property type="evidence" value="ECO:0007669"/>
    <property type="project" value="UniProtKB-KW"/>
</dbReference>
<dbReference type="FunFam" id="3.40.50.300:FF:000062">
    <property type="entry name" value="U5 small nuclear ribonucleoprotein helicase"/>
    <property type="match status" value="1"/>
</dbReference>
<dbReference type="OrthoDB" id="5575at2759"/>
<dbReference type="InterPro" id="IPR050474">
    <property type="entry name" value="Hel308_SKI2-like"/>
</dbReference>
<dbReference type="Gene3D" id="1.10.10.10">
    <property type="entry name" value="Winged helix-like DNA-binding domain superfamily/Winged helix DNA-binding domain"/>
    <property type="match status" value="2"/>
</dbReference>
<dbReference type="Pfam" id="PF00270">
    <property type="entry name" value="DEAD"/>
    <property type="match status" value="1"/>
</dbReference>
<dbReference type="Pfam" id="PF02889">
    <property type="entry name" value="Sec63"/>
    <property type="match status" value="1"/>
</dbReference>
<dbReference type="PANTHER" id="PTHR47961:SF13">
    <property type="entry name" value="ACTIVATING SIGNAL COINTEGRATOR 1 COMPLEX SUBUNIT 3"/>
    <property type="match status" value="1"/>
</dbReference>